<dbReference type="Proteomes" id="UP000177457">
    <property type="component" value="Unassembled WGS sequence"/>
</dbReference>
<name>A0A1F6MHJ0_9BACT</name>
<evidence type="ECO:0000256" key="8">
    <source>
        <dbReference type="ARBA" id="ARBA00050776"/>
    </source>
</evidence>
<keyword evidence="3" id="KW-0808">Transferase</keyword>
<dbReference type="AlphaFoldDB" id="A0A1F6MHJ0"/>
<keyword evidence="5" id="KW-0663">Pyridoxal phosphate</keyword>
<dbReference type="PANTHER" id="PTHR11601:SF34">
    <property type="entry name" value="CYSTEINE DESULFURASE"/>
    <property type="match status" value="1"/>
</dbReference>
<organism evidence="10 11">
    <name type="scientific">Candidatus Magasanikbacteria bacterium RIFCSPHIGHO2_02_FULL_51_14</name>
    <dbReference type="NCBI Taxonomy" id="1798683"/>
    <lineage>
        <taxon>Bacteria</taxon>
        <taxon>Candidatus Magasanikiibacteriota</taxon>
    </lineage>
</organism>
<evidence type="ECO:0000256" key="3">
    <source>
        <dbReference type="ARBA" id="ARBA00022679"/>
    </source>
</evidence>
<evidence type="ECO:0000313" key="11">
    <source>
        <dbReference type="Proteomes" id="UP000177457"/>
    </source>
</evidence>
<dbReference type="STRING" id="1798683.A3C90_03090"/>
<dbReference type="GO" id="GO:0046872">
    <property type="term" value="F:metal ion binding"/>
    <property type="evidence" value="ECO:0007669"/>
    <property type="project" value="UniProtKB-KW"/>
</dbReference>
<protein>
    <recommendedName>
        <fullName evidence="9">Aminotransferase class V domain-containing protein</fullName>
    </recommendedName>
</protein>
<evidence type="ECO:0000256" key="1">
    <source>
        <dbReference type="ARBA" id="ARBA00001933"/>
    </source>
</evidence>
<dbReference type="InterPro" id="IPR016454">
    <property type="entry name" value="Cysteine_dSase"/>
</dbReference>
<comment type="catalytic activity">
    <reaction evidence="8">
        <text>(sulfur carrier)-H + L-cysteine = (sulfur carrier)-SH + L-alanine</text>
        <dbReference type="Rhea" id="RHEA:43892"/>
        <dbReference type="Rhea" id="RHEA-COMP:14737"/>
        <dbReference type="Rhea" id="RHEA-COMP:14739"/>
        <dbReference type="ChEBI" id="CHEBI:29917"/>
        <dbReference type="ChEBI" id="CHEBI:35235"/>
        <dbReference type="ChEBI" id="CHEBI:57972"/>
        <dbReference type="ChEBI" id="CHEBI:64428"/>
        <dbReference type="EC" id="2.8.1.7"/>
    </reaction>
</comment>
<dbReference type="Pfam" id="PF00266">
    <property type="entry name" value="Aminotran_5"/>
    <property type="match status" value="1"/>
</dbReference>
<comment type="caution">
    <text evidence="10">The sequence shown here is derived from an EMBL/GenBank/DDBJ whole genome shotgun (WGS) entry which is preliminary data.</text>
</comment>
<evidence type="ECO:0000256" key="4">
    <source>
        <dbReference type="ARBA" id="ARBA00022723"/>
    </source>
</evidence>
<comment type="similarity">
    <text evidence="2">Belongs to the class-V pyridoxal-phosphate-dependent aminotransferase family. NifS/IscS subfamily.</text>
</comment>
<gene>
    <name evidence="10" type="ORF">A3C90_03090</name>
</gene>
<dbReference type="EMBL" id="MFQE01000033">
    <property type="protein sequence ID" value="OGH71127.1"/>
    <property type="molecule type" value="Genomic_DNA"/>
</dbReference>
<dbReference type="Gene3D" id="1.10.260.50">
    <property type="match status" value="1"/>
</dbReference>
<dbReference type="InterPro" id="IPR000192">
    <property type="entry name" value="Aminotrans_V_dom"/>
</dbReference>
<proteinExistence type="inferred from homology"/>
<keyword evidence="7" id="KW-0411">Iron-sulfur</keyword>
<dbReference type="InterPro" id="IPR015421">
    <property type="entry name" value="PyrdxlP-dep_Trfase_major"/>
</dbReference>
<dbReference type="InterPro" id="IPR015422">
    <property type="entry name" value="PyrdxlP-dep_Trfase_small"/>
</dbReference>
<dbReference type="Gene3D" id="3.40.640.10">
    <property type="entry name" value="Type I PLP-dependent aspartate aminotransferase-like (Major domain)"/>
    <property type="match status" value="1"/>
</dbReference>
<evidence type="ECO:0000256" key="2">
    <source>
        <dbReference type="ARBA" id="ARBA00006490"/>
    </source>
</evidence>
<dbReference type="InterPro" id="IPR015424">
    <property type="entry name" value="PyrdxlP-dep_Trfase"/>
</dbReference>
<evidence type="ECO:0000256" key="6">
    <source>
        <dbReference type="ARBA" id="ARBA00023004"/>
    </source>
</evidence>
<sequence length="406" mass="44611">MSLFKKSRRKVYLDHAAATPLDSRVLSAMVPYLKDEFGNASALYALGVSARKAIEDARASVARVLRTTPDTIVFTSGGTEANNLAVRSVIPRSESSSDEESLLARKHPHLITTTIEHDSVLQPIKQLEREGFEVTYLPVDSEGRVSVKSVSENLRSDTILVSIMYANNEIGTIQPIAEIGREILKWRKNKNSPYPYFHTDACQAINYLSVAVDALHVDLMTFNASKIYGPKGVGGLYKRRGVEIATLLYGGGQEFGLRSGTENVAGIVGLGKAMEIAEEMKAKEVERVDELQRFFWEKIENEIKNAQLNGPVLGENRLVNNLNISFRGIEAEALVLYLDAKGIACSTGSACSTSSALRSHVLEACGYSKERIESSVRFTLGRGTTMGDIDYAVAVMRKVVNTLQRK</sequence>
<dbReference type="GO" id="GO:0051536">
    <property type="term" value="F:iron-sulfur cluster binding"/>
    <property type="evidence" value="ECO:0007669"/>
    <property type="project" value="UniProtKB-KW"/>
</dbReference>
<feature type="domain" description="Aminotransferase class V" evidence="9">
    <location>
        <begin position="11"/>
        <end position="391"/>
    </location>
</feature>
<dbReference type="PIRSF" id="PIRSF005572">
    <property type="entry name" value="NifS"/>
    <property type="match status" value="1"/>
</dbReference>
<reference evidence="10 11" key="1">
    <citation type="journal article" date="2016" name="Nat. Commun.">
        <title>Thousands of microbial genomes shed light on interconnected biogeochemical processes in an aquifer system.</title>
        <authorList>
            <person name="Anantharaman K."/>
            <person name="Brown C.T."/>
            <person name="Hug L.A."/>
            <person name="Sharon I."/>
            <person name="Castelle C.J."/>
            <person name="Probst A.J."/>
            <person name="Thomas B.C."/>
            <person name="Singh A."/>
            <person name="Wilkins M.J."/>
            <person name="Karaoz U."/>
            <person name="Brodie E.L."/>
            <person name="Williams K.H."/>
            <person name="Hubbard S.S."/>
            <person name="Banfield J.F."/>
        </authorList>
    </citation>
    <scope>NUCLEOTIDE SEQUENCE [LARGE SCALE GENOMIC DNA]</scope>
</reference>
<dbReference type="SUPFAM" id="SSF53383">
    <property type="entry name" value="PLP-dependent transferases"/>
    <property type="match status" value="1"/>
</dbReference>
<evidence type="ECO:0000256" key="7">
    <source>
        <dbReference type="ARBA" id="ARBA00023014"/>
    </source>
</evidence>
<dbReference type="Gene3D" id="3.90.1150.10">
    <property type="entry name" value="Aspartate Aminotransferase, domain 1"/>
    <property type="match status" value="1"/>
</dbReference>
<dbReference type="PANTHER" id="PTHR11601">
    <property type="entry name" value="CYSTEINE DESULFURYLASE FAMILY MEMBER"/>
    <property type="match status" value="1"/>
</dbReference>
<evidence type="ECO:0000313" key="10">
    <source>
        <dbReference type="EMBL" id="OGH71127.1"/>
    </source>
</evidence>
<evidence type="ECO:0000259" key="9">
    <source>
        <dbReference type="Pfam" id="PF00266"/>
    </source>
</evidence>
<comment type="cofactor">
    <cofactor evidence="1">
        <name>pyridoxal 5'-phosphate</name>
        <dbReference type="ChEBI" id="CHEBI:597326"/>
    </cofactor>
</comment>
<dbReference type="GO" id="GO:0031071">
    <property type="term" value="F:cysteine desulfurase activity"/>
    <property type="evidence" value="ECO:0007669"/>
    <property type="project" value="UniProtKB-EC"/>
</dbReference>
<evidence type="ECO:0000256" key="5">
    <source>
        <dbReference type="ARBA" id="ARBA00022898"/>
    </source>
</evidence>
<keyword evidence="6" id="KW-0408">Iron</keyword>
<accession>A0A1F6MHJ0</accession>
<keyword evidence="4" id="KW-0479">Metal-binding</keyword>